<comment type="catalytic activity">
    <reaction evidence="4">
        <text>L-aspartate + L-glutamine + ATP + H2O = L-asparagine + L-glutamate + AMP + diphosphate + H(+)</text>
        <dbReference type="Rhea" id="RHEA:12228"/>
        <dbReference type="ChEBI" id="CHEBI:15377"/>
        <dbReference type="ChEBI" id="CHEBI:15378"/>
        <dbReference type="ChEBI" id="CHEBI:29985"/>
        <dbReference type="ChEBI" id="CHEBI:29991"/>
        <dbReference type="ChEBI" id="CHEBI:30616"/>
        <dbReference type="ChEBI" id="CHEBI:33019"/>
        <dbReference type="ChEBI" id="CHEBI:58048"/>
        <dbReference type="ChEBI" id="CHEBI:58359"/>
        <dbReference type="ChEBI" id="CHEBI:456215"/>
        <dbReference type="EC" id="6.3.5.4"/>
    </reaction>
</comment>
<dbReference type="EC" id="6.3.5.4" evidence="2"/>
<dbReference type="Pfam" id="PF00733">
    <property type="entry name" value="Asn_synthase"/>
    <property type="match status" value="1"/>
</dbReference>
<comment type="caution">
    <text evidence="7">The sequence shown here is derived from an EMBL/GenBank/DDBJ whole genome shotgun (WGS) entry which is preliminary data.</text>
</comment>
<evidence type="ECO:0000256" key="3">
    <source>
        <dbReference type="ARBA" id="ARBA00022888"/>
    </source>
</evidence>
<evidence type="ECO:0000259" key="5">
    <source>
        <dbReference type="Pfam" id="PF00733"/>
    </source>
</evidence>
<reference evidence="8 9" key="1">
    <citation type="submission" date="2018-08" db="EMBL/GenBank/DDBJ databases">
        <title>A genome reference for cultivated species of the human gut microbiota.</title>
        <authorList>
            <person name="Zou Y."/>
            <person name="Xue W."/>
            <person name="Luo G."/>
        </authorList>
    </citation>
    <scope>NUCLEOTIDE SEQUENCE [LARGE SCALE GENOMIC DNA]</scope>
    <source>
        <strain evidence="6 9">AF25-21</strain>
        <strain evidence="7 8">AM29-25AC</strain>
    </source>
</reference>
<gene>
    <name evidence="7" type="ORF">DW767_01335</name>
    <name evidence="6" type="ORF">DWY46_01330</name>
</gene>
<dbReference type="EMBL" id="QSJW01000001">
    <property type="protein sequence ID" value="RHE15826.1"/>
    <property type="molecule type" value="Genomic_DNA"/>
</dbReference>
<dbReference type="CDD" id="cd01991">
    <property type="entry name" value="Asn_synthase_B_C"/>
    <property type="match status" value="1"/>
</dbReference>
<evidence type="ECO:0000313" key="9">
    <source>
        <dbReference type="Proteomes" id="UP000285839"/>
    </source>
</evidence>
<evidence type="ECO:0000313" key="8">
    <source>
        <dbReference type="Proteomes" id="UP000284644"/>
    </source>
</evidence>
<dbReference type="InterPro" id="IPR051786">
    <property type="entry name" value="ASN_synthetase/amidase"/>
</dbReference>
<dbReference type="InterPro" id="IPR014729">
    <property type="entry name" value="Rossmann-like_a/b/a_fold"/>
</dbReference>
<dbReference type="Proteomes" id="UP000284644">
    <property type="component" value="Unassembled WGS sequence"/>
</dbReference>
<feature type="domain" description="Asparagine synthetase" evidence="5">
    <location>
        <begin position="9"/>
        <end position="155"/>
    </location>
</feature>
<proteinExistence type="predicted"/>
<keyword evidence="3" id="KW-0061">Asparagine biosynthesis</keyword>
<protein>
    <recommendedName>
        <fullName evidence="2">asparagine synthase (glutamine-hydrolyzing)</fullName>
        <ecNumber evidence="2">6.3.5.4</ecNumber>
    </recommendedName>
</protein>
<organism evidence="7 8">
    <name type="scientific">Blautia obeum</name>
    <dbReference type="NCBI Taxonomy" id="40520"/>
    <lineage>
        <taxon>Bacteria</taxon>
        <taxon>Bacillati</taxon>
        <taxon>Bacillota</taxon>
        <taxon>Clostridia</taxon>
        <taxon>Lachnospirales</taxon>
        <taxon>Lachnospiraceae</taxon>
        <taxon>Blautia</taxon>
    </lineage>
</organism>
<name>A0A396FXP3_9FIRM</name>
<accession>A0A396FXP3</accession>
<sequence length="177" mass="20328">MDDAEAEAKLEKVLKESIKRHHVSDVEVGGFLSGGIDSNYLATGLEKGKTFTVGFGGEDNWYSEISHAEELKKSYPLKCYSKIIRKDDFWHVVPQVAYYLDEPSGDDSAIALYFVAREASRHVKVVWSGEGADEFFGGYNIYREPDALKWMDWIPTGGRRKIWTVYMFLVWHHVYFS</sequence>
<evidence type="ECO:0000256" key="2">
    <source>
        <dbReference type="ARBA" id="ARBA00012737"/>
    </source>
</evidence>
<evidence type="ECO:0000256" key="4">
    <source>
        <dbReference type="ARBA" id="ARBA00048741"/>
    </source>
</evidence>
<evidence type="ECO:0000313" key="7">
    <source>
        <dbReference type="EMBL" id="RHE15826.1"/>
    </source>
</evidence>
<dbReference type="RefSeq" id="WP_117638383.1">
    <property type="nucleotide sequence ID" value="NZ_JBBNFJ010000001.1"/>
</dbReference>
<dbReference type="InterPro" id="IPR001962">
    <property type="entry name" value="Asn_synthase"/>
</dbReference>
<dbReference type="GO" id="GO:0004066">
    <property type="term" value="F:asparagine synthase (glutamine-hydrolyzing) activity"/>
    <property type="evidence" value="ECO:0007669"/>
    <property type="project" value="UniProtKB-EC"/>
</dbReference>
<dbReference type="GO" id="GO:0005829">
    <property type="term" value="C:cytosol"/>
    <property type="evidence" value="ECO:0007669"/>
    <property type="project" value="TreeGrafter"/>
</dbReference>
<dbReference type="EMBL" id="QRUH01000001">
    <property type="protein sequence ID" value="RGR51283.1"/>
    <property type="molecule type" value="Genomic_DNA"/>
</dbReference>
<dbReference type="SUPFAM" id="SSF52402">
    <property type="entry name" value="Adenine nucleotide alpha hydrolases-like"/>
    <property type="match status" value="1"/>
</dbReference>
<dbReference type="Gene3D" id="3.40.50.620">
    <property type="entry name" value="HUPs"/>
    <property type="match status" value="1"/>
</dbReference>
<dbReference type="GO" id="GO:0006529">
    <property type="term" value="P:asparagine biosynthetic process"/>
    <property type="evidence" value="ECO:0007669"/>
    <property type="project" value="UniProtKB-KW"/>
</dbReference>
<keyword evidence="3" id="KW-0028">Amino-acid biosynthesis</keyword>
<evidence type="ECO:0000313" key="6">
    <source>
        <dbReference type="EMBL" id="RGR51283.1"/>
    </source>
</evidence>
<dbReference type="AlphaFoldDB" id="A0A396FXP3"/>
<comment type="pathway">
    <text evidence="1">Amino-acid biosynthesis; L-asparagine biosynthesis; L-asparagine from L-aspartate (L-Gln route): step 1/1.</text>
</comment>
<dbReference type="Proteomes" id="UP000285839">
    <property type="component" value="Unassembled WGS sequence"/>
</dbReference>
<evidence type="ECO:0000256" key="1">
    <source>
        <dbReference type="ARBA" id="ARBA00005187"/>
    </source>
</evidence>
<dbReference type="PANTHER" id="PTHR43284:SF1">
    <property type="entry name" value="ASPARAGINE SYNTHETASE"/>
    <property type="match status" value="1"/>
</dbReference>
<dbReference type="PANTHER" id="PTHR43284">
    <property type="entry name" value="ASPARAGINE SYNTHETASE (GLUTAMINE-HYDROLYZING)"/>
    <property type="match status" value="1"/>
</dbReference>